<dbReference type="SUPFAM" id="SSF52317">
    <property type="entry name" value="Class I glutamine amidotransferase-like"/>
    <property type="match status" value="1"/>
</dbReference>
<dbReference type="InterPro" id="IPR029062">
    <property type="entry name" value="Class_I_gatase-like"/>
</dbReference>
<dbReference type="Gene3D" id="3.40.50.880">
    <property type="match status" value="1"/>
</dbReference>
<feature type="domain" description="DJ-1/PfpI" evidence="1">
    <location>
        <begin position="3"/>
        <end position="162"/>
    </location>
</feature>
<dbReference type="InterPro" id="IPR002818">
    <property type="entry name" value="DJ-1/PfpI"/>
</dbReference>
<proteinExistence type="predicted"/>
<sequence>MMKKAAIIIASGFEEGEAITIADIIKRANLQCDLVGFEQEVKGGQEIIVRCDHILNETLLDYDMVILPGGYGGAEAMKNNPTLISYLQQMNEKGKYVCAMCAAPIVLEKANLLVDKKFTAYQGYDQKIKQGTYLNDKVVIDSNIVTSRGPATAYGFAYKLVELLGGDDLAVKKRMVYFNAFDVKEDE</sequence>
<evidence type="ECO:0000313" key="2">
    <source>
        <dbReference type="EMBL" id="MCU6738249.1"/>
    </source>
</evidence>
<accession>A0ABT2STT4</accession>
<dbReference type="EMBL" id="JAOQJR010000005">
    <property type="protein sequence ID" value="MCU6738249.1"/>
    <property type="molecule type" value="Genomic_DNA"/>
</dbReference>
<dbReference type="PANTHER" id="PTHR48094:SF12">
    <property type="entry name" value="PARKINSON DISEASE PROTEIN 7 HOMOLOG"/>
    <property type="match status" value="1"/>
</dbReference>
<dbReference type="NCBIfam" id="TIGR01383">
    <property type="entry name" value="not_thiJ"/>
    <property type="match status" value="1"/>
</dbReference>
<dbReference type="CDD" id="cd03135">
    <property type="entry name" value="GATase1_DJ-1"/>
    <property type="match status" value="1"/>
</dbReference>
<keyword evidence="3" id="KW-1185">Reference proteome</keyword>
<dbReference type="Pfam" id="PF01965">
    <property type="entry name" value="DJ-1_PfpI"/>
    <property type="match status" value="1"/>
</dbReference>
<name>A0ABT2STT4_9FIRM</name>
<protein>
    <submittedName>
        <fullName evidence="2">DJ-1/PfpI family protein</fullName>
    </submittedName>
</protein>
<dbReference type="Proteomes" id="UP001208364">
    <property type="component" value="Unassembled WGS sequence"/>
</dbReference>
<evidence type="ECO:0000313" key="3">
    <source>
        <dbReference type="Proteomes" id="UP001208364"/>
    </source>
</evidence>
<evidence type="ECO:0000259" key="1">
    <source>
        <dbReference type="Pfam" id="PF01965"/>
    </source>
</evidence>
<dbReference type="InterPro" id="IPR050325">
    <property type="entry name" value="Prot/Nucl_acid_deglycase"/>
</dbReference>
<comment type="caution">
    <text evidence="2">The sequence shown here is derived from an EMBL/GenBank/DDBJ whole genome shotgun (WGS) entry which is preliminary data.</text>
</comment>
<reference evidence="2 3" key="1">
    <citation type="journal article" date="2021" name="ISME Commun">
        <title>Automated analysis of genomic sequences facilitates high-throughput and comprehensive description of bacteria.</title>
        <authorList>
            <person name="Hitch T.C.A."/>
        </authorList>
    </citation>
    <scope>NUCLEOTIDE SEQUENCE [LARGE SCALE GENOMIC DNA]</scope>
    <source>
        <strain evidence="2 3">H4_15</strain>
    </source>
</reference>
<dbReference type="InterPro" id="IPR006287">
    <property type="entry name" value="DJ-1"/>
</dbReference>
<organism evidence="2 3">
    <name type="scientific">[Clostridium] ammoniilyticum</name>
    <dbReference type="NCBI Taxonomy" id="2981784"/>
    <lineage>
        <taxon>Bacteria</taxon>
        <taxon>Bacillati</taxon>
        <taxon>Bacillota</taxon>
        <taxon>Erysipelotrichia</taxon>
        <taxon>Erysipelotrichales</taxon>
        <taxon>Coprobacillaceae</taxon>
        <taxon>Faecalibacillus</taxon>
    </lineage>
</organism>
<gene>
    <name evidence="2" type="ORF">OCV55_06090</name>
</gene>
<dbReference type="PANTHER" id="PTHR48094">
    <property type="entry name" value="PROTEIN/NUCLEIC ACID DEGLYCASE DJ-1-RELATED"/>
    <property type="match status" value="1"/>
</dbReference>